<proteinExistence type="predicted"/>
<dbReference type="Proteomes" id="UP001054945">
    <property type="component" value="Unassembled WGS sequence"/>
</dbReference>
<organism evidence="1 2">
    <name type="scientific">Caerostris extrusa</name>
    <name type="common">Bark spider</name>
    <name type="synonym">Caerostris bankana</name>
    <dbReference type="NCBI Taxonomy" id="172846"/>
    <lineage>
        <taxon>Eukaryota</taxon>
        <taxon>Metazoa</taxon>
        <taxon>Ecdysozoa</taxon>
        <taxon>Arthropoda</taxon>
        <taxon>Chelicerata</taxon>
        <taxon>Arachnida</taxon>
        <taxon>Araneae</taxon>
        <taxon>Araneomorphae</taxon>
        <taxon>Entelegynae</taxon>
        <taxon>Araneoidea</taxon>
        <taxon>Araneidae</taxon>
        <taxon>Caerostris</taxon>
    </lineage>
</organism>
<reference evidence="1 2" key="1">
    <citation type="submission" date="2021-06" db="EMBL/GenBank/DDBJ databases">
        <title>Caerostris extrusa draft genome.</title>
        <authorList>
            <person name="Kono N."/>
            <person name="Arakawa K."/>
        </authorList>
    </citation>
    <scope>NUCLEOTIDE SEQUENCE [LARGE SCALE GENOMIC DNA]</scope>
</reference>
<dbReference type="EMBL" id="BPLR01013109">
    <property type="protein sequence ID" value="GIY58817.1"/>
    <property type="molecule type" value="Genomic_DNA"/>
</dbReference>
<gene>
    <name evidence="1" type="ORF">CEXT_143641</name>
</gene>
<evidence type="ECO:0000313" key="1">
    <source>
        <dbReference type="EMBL" id="GIY58817.1"/>
    </source>
</evidence>
<dbReference type="AlphaFoldDB" id="A0AAV4ULW6"/>
<evidence type="ECO:0000313" key="2">
    <source>
        <dbReference type="Proteomes" id="UP001054945"/>
    </source>
</evidence>
<accession>A0AAV4ULW6</accession>
<name>A0AAV4ULW6_CAEEX</name>
<keyword evidence="2" id="KW-1185">Reference proteome</keyword>
<protein>
    <submittedName>
        <fullName evidence="1">Uncharacterized protein</fullName>
    </submittedName>
</protein>
<comment type="caution">
    <text evidence="1">The sequence shown here is derived from an EMBL/GenBank/DDBJ whole genome shotgun (WGS) entry which is preliminary data.</text>
</comment>
<sequence length="66" mass="7715">MVSERESFAPAMRVKYVQQFLGWEEETSDVHSEEERLEVFSEEEDVFFVKRKGTARVDGRGGETKE</sequence>